<evidence type="ECO:0000313" key="1">
    <source>
        <dbReference type="EMBL" id="CAD9660501.1"/>
    </source>
</evidence>
<organism evidence="1">
    <name type="scientific">Eucampia antarctica</name>
    <dbReference type="NCBI Taxonomy" id="49252"/>
    <lineage>
        <taxon>Eukaryota</taxon>
        <taxon>Sar</taxon>
        <taxon>Stramenopiles</taxon>
        <taxon>Ochrophyta</taxon>
        <taxon>Bacillariophyta</taxon>
        <taxon>Mediophyceae</taxon>
        <taxon>Biddulphiophycidae</taxon>
        <taxon>Hemiaulales</taxon>
        <taxon>Hemiaulaceae</taxon>
        <taxon>Eucampia</taxon>
    </lineage>
</organism>
<sequence length="284" mass="32165">MVDAGMVAQLDPKESSNFVGLIAALGEGDGTKAALYLLQFTSPQPQDEPWYTHDDGLTCQISPQQRIEFTKDVVALFANVCAGYGTNVDVGEVLRGVLELVKRYSLRIDANYATLVVNVLCIEGLARRVCPTYNVLDAAKPLLQSRSHFLSTRTTIDNDDDNDNHHHGIGEICKRLRRKFRKIIIRILTPIVYMKKNWMDDQFFNRLREQQNKTQQTSMNTGWVLKRMIFLFEYAVRIFATLLAAQQATTLVSSVSFSKQEPQQQEISSCLIPQEEGEDENNTL</sequence>
<gene>
    <name evidence="1" type="ORF">EANT1437_LOCUS3795</name>
</gene>
<dbReference type="PANTHER" id="PTHR45890">
    <property type="entry name" value="AARF DOMAIN CONTAINING KINASE 2 (PREDICTED)"/>
    <property type="match status" value="1"/>
</dbReference>
<dbReference type="PANTHER" id="PTHR45890:SF1">
    <property type="entry name" value="AARF DOMAIN CONTAINING KINASE 2"/>
    <property type="match status" value="1"/>
</dbReference>
<dbReference type="InterPro" id="IPR052402">
    <property type="entry name" value="ADCK_kinase"/>
</dbReference>
<dbReference type="EMBL" id="HBHI01007434">
    <property type="protein sequence ID" value="CAD9660501.1"/>
    <property type="molecule type" value="Transcribed_RNA"/>
</dbReference>
<reference evidence="1" key="1">
    <citation type="submission" date="2021-01" db="EMBL/GenBank/DDBJ databases">
        <authorList>
            <person name="Corre E."/>
            <person name="Pelletier E."/>
            <person name="Niang G."/>
            <person name="Scheremetjew M."/>
            <person name="Finn R."/>
            <person name="Kale V."/>
            <person name="Holt S."/>
            <person name="Cochrane G."/>
            <person name="Meng A."/>
            <person name="Brown T."/>
            <person name="Cohen L."/>
        </authorList>
    </citation>
    <scope>NUCLEOTIDE SEQUENCE</scope>
    <source>
        <strain evidence="1">CCMP1452</strain>
    </source>
</reference>
<dbReference type="AlphaFoldDB" id="A0A7S2R4I6"/>
<name>A0A7S2R4I6_9STRA</name>
<proteinExistence type="predicted"/>
<accession>A0A7S2R4I6</accession>
<protein>
    <submittedName>
        <fullName evidence="1">Uncharacterized protein</fullName>
    </submittedName>
</protein>